<dbReference type="InterPro" id="IPR023210">
    <property type="entry name" value="NADP_OxRdtase_dom"/>
</dbReference>
<feature type="binding site" evidence="2">
    <location>
        <position position="130"/>
    </location>
    <ligand>
        <name>substrate</name>
    </ligand>
</feature>
<organism evidence="5 6">
    <name type="scientific">Stephania japonica</name>
    <dbReference type="NCBI Taxonomy" id="461633"/>
    <lineage>
        <taxon>Eukaryota</taxon>
        <taxon>Viridiplantae</taxon>
        <taxon>Streptophyta</taxon>
        <taxon>Embryophyta</taxon>
        <taxon>Tracheophyta</taxon>
        <taxon>Spermatophyta</taxon>
        <taxon>Magnoliopsida</taxon>
        <taxon>Ranunculales</taxon>
        <taxon>Menispermaceae</taxon>
        <taxon>Menispermoideae</taxon>
        <taxon>Cissampelideae</taxon>
        <taxon>Stephania</taxon>
    </lineage>
</organism>
<dbReference type="InterPro" id="IPR036812">
    <property type="entry name" value="NAD(P)_OxRdtase_dom_sf"/>
</dbReference>
<dbReference type="PRINTS" id="PR00069">
    <property type="entry name" value="ALDKETRDTASE"/>
</dbReference>
<evidence type="ECO:0000313" key="5">
    <source>
        <dbReference type="EMBL" id="KAK9090870.1"/>
    </source>
</evidence>
<protein>
    <recommendedName>
        <fullName evidence="4">NADP-dependent oxidoreductase domain-containing protein</fullName>
    </recommendedName>
</protein>
<name>A0AAP0HPS7_9MAGN</name>
<reference evidence="5 6" key="1">
    <citation type="submission" date="2024-01" db="EMBL/GenBank/DDBJ databases">
        <title>Genome assemblies of Stephania.</title>
        <authorList>
            <person name="Yang L."/>
        </authorList>
    </citation>
    <scope>NUCLEOTIDE SEQUENCE [LARGE SCALE GENOMIC DNA]</scope>
    <source>
        <strain evidence="5">QJT</strain>
        <tissue evidence="5">Leaf</tissue>
    </source>
</reference>
<dbReference type="PANTHER" id="PTHR11732">
    <property type="entry name" value="ALDO/KETO REDUCTASE"/>
    <property type="match status" value="1"/>
</dbReference>
<evidence type="ECO:0000259" key="4">
    <source>
        <dbReference type="Pfam" id="PF00248"/>
    </source>
</evidence>
<dbReference type="InterPro" id="IPR020471">
    <property type="entry name" value="AKR"/>
</dbReference>
<evidence type="ECO:0000313" key="6">
    <source>
        <dbReference type="Proteomes" id="UP001417504"/>
    </source>
</evidence>
<dbReference type="SUPFAM" id="SSF51430">
    <property type="entry name" value="NAD(P)-linked oxidoreductase"/>
    <property type="match status" value="1"/>
</dbReference>
<dbReference type="PROSITE" id="PS00798">
    <property type="entry name" value="ALDOKETO_REDUCTASE_1"/>
    <property type="match status" value="1"/>
</dbReference>
<feature type="domain" description="NADP-dependent oxidoreductase" evidence="4">
    <location>
        <begin position="35"/>
        <end position="229"/>
    </location>
</feature>
<dbReference type="PIRSF" id="PIRSF000097">
    <property type="entry name" value="AKR"/>
    <property type="match status" value="1"/>
</dbReference>
<feature type="site" description="Lowers pKa of active site Tyr" evidence="3">
    <location>
        <position position="97"/>
    </location>
</feature>
<dbReference type="EMBL" id="JBBNAE010000010">
    <property type="protein sequence ID" value="KAK9090870.1"/>
    <property type="molecule type" value="Genomic_DNA"/>
</dbReference>
<dbReference type="Pfam" id="PF00248">
    <property type="entry name" value="Aldo_ket_red"/>
    <property type="match status" value="1"/>
</dbReference>
<dbReference type="Gene3D" id="3.20.20.100">
    <property type="entry name" value="NADP-dependent oxidoreductase domain"/>
    <property type="match status" value="1"/>
</dbReference>
<dbReference type="GO" id="GO:0016491">
    <property type="term" value="F:oxidoreductase activity"/>
    <property type="evidence" value="ECO:0007669"/>
    <property type="project" value="InterPro"/>
</dbReference>
<dbReference type="AlphaFoldDB" id="A0AAP0HPS7"/>
<keyword evidence="6" id="KW-1185">Reference proteome</keyword>
<dbReference type="PROSITE" id="PS00062">
    <property type="entry name" value="ALDOKETO_REDUCTASE_2"/>
    <property type="match status" value="1"/>
</dbReference>
<gene>
    <name evidence="5" type="ORF">Sjap_024047</name>
</gene>
<dbReference type="Proteomes" id="UP001417504">
    <property type="component" value="Unassembled WGS sequence"/>
</dbReference>
<evidence type="ECO:0000256" key="2">
    <source>
        <dbReference type="PIRSR" id="PIRSR000097-2"/>
    </source>
</evidence>
<proteinExistence type="predicted"/>
<evidence type="ECO:0000256" key="3">
    <source>
        <dbReference type="PIRSR" id="PIRSR000097-3"/>
    </source>
</evidence>
<evidence type="ECO:0000256" key="1">
    <source>
        <dbReference type="PIRSR" id="PIRSR000097-1"/>
    </source>
</evidence>
<dbReference type="InterPro" id="IPR018170">
    <property type="entry name" value="Aldo/ket_reductase_CS"/>
</dbReference>
<feature type="active site" description="Proton donor" evidence="1">
    <location>
        <position position="67"/>
    </location>
</feature>
<sequence length="242" mass="26677">MEVERQMLQQNHQGVSIPLVTLNSGHNMPLIAAGTASTFPLPEGQPTMAILDAIEVGYRHIDTAAMYTTEEAVGAAIKEALTRELIMSRQDLFVTTKLWCNNAHPDLVLPAIKESLRKLGLEYVDLYLIHVPATLEPHILDMSCKEGELFSLDINSVWAAMEEVHKLGLAKSIGVSNFTCKKLTELLAHAKIVPAVNQVEMHPAMRQTRLGEFCKEKGIHISAYSPLGGIEWGFDVVMAMSC</sequence>
<accession>A0AAP0HPS7</accession>
<comment type="caution">
    <text evidence="5">The sequence shown here is derived from an EMBL/GenBank/DDBJ whole genome shotgun (WGS) entry which is preliminary data.</text>
</comment>